<dbReference type="PANTHER" id="PTHR46481">
    <property type="entry name" value="ZINC FINGER BED DOMAIN-CONTAINING PROTEIN 4"/>
    <property type="match status" value="1"/>
</dbReference>
<dbReference type="GO" id="GO:0005634">
    <property type="term" value="C:nucleus"/>
    <property type="evidence" value="ECO:0007669"/>
    <property type="project" value="UniProtKB-SubCell"/>
</dbReference>
<keyword evidence="7" id="KW-1185">Reference proteome</keyword>
<evidence type="ECO:0000313" key="6">
    <source>
        <dbReference type="EMBL" id="KAJ3575724.1"/>
    </source>
</evidence>
<keyword evidence="4" id="KW-0862">Zinc</keyword>
<evidence type="ECO:0000256" key="4">
    <source>
        <dbReference type="ARBA" id="ARBA00022833"/>
    </source>
</evidence>
<dbReference type="AlphaFoldDB" id="A0A9W8NGD7"/>
<dbReference type="PANTHER" id="PTHR46481:SF10">
    <property type="entry name" value="ZINC FINGER BED DOMAIN-CONTAINING PROTEIN 39"/>
    <property type="match status" value="1"/>
</dbReference>
<reference evidence="6" key="1">
    <citation type="submission" date="2022-07" db="EMBL/GenBank/DDBJ databases">
        <title>Genome Sequence of Xylaria arbuscula.</title>
        <authorList>
            <person name="Buettner E."/>
        </authorList>
    </citation>
    <scope>NUCLEOTIDE SEQUENCE</scope>
    <source>
        <strain evidence="6">VT107</strain>
    </source>
</reference>
<keyword evidence="5" id="KW-0539">Nucleus</keyword>
<evidence type="ECO:0000256" key="3">
    <source>
        <dbReference type="ARBA" id="ARBA00022771"/>
    </source>
</evidence>
<gene>
    <name evidence="6" type="ORF">NPX13_g3934</name>
</gene>
<proteinExistence type="predicted"/>
<dbReference type="InterPro" id="IPR012337">
    <property type="entry name" value="RNaseH-like_sf"/>
</dbReference>
<protein>
    <recommendedName>
        <fullName evidence="8">HAT C-terminal dimerisation domain-containing protein</fullName>
    </recommendedName>
</protein>
<comment type="subcellular location">
    <subcellularLocation>
        <location evidence="1">Nucleus</location>
    </subcellularLocation>
</comment>
<accession>A0A9W8NGD7</accession>
<dbReference type="EMBL" id="JANPWZ010000522">
    <property type="protein sequence ID" value="KAJ3575724.1"/>
    <property type="molecule type" value="Genomic_DNA"/>
</dbReference>
<evidence type="ECO:0008006" key="8">
    <source>
        <dbReference type="Google" id="ProtNLM"/>
    </source>
</evidence>
<keyword evidence="3" id="KW-0863">Zinc-finger</keyword>
<dbReference type="SUPFAM" id="SSF53098">
    <property type="entry name" value="Ribonuclease H-like"/>
    <property type="match status" value="1"/>
</dbReference>
<keyword evidence="2" id="KW-0479">Metal-binding</keyword>
<dbReference type="GO" id="GO:0008270">
    <property type="term" value="F:zinc ion binding"/>
    <property type="evidence" value="ECO:0007669"/>
    <property type="project" value="UniProtKB-KW"/>
</dbReference>
<organism evidence="6 7">
    <name type="scientific">Xylaria arbuscula</name>
    <dbReference type="NCBI Taxonomy" id="114810"/>
    <lineage>
        <taxon>Eukaryota</taxon>
        <taxon>Fungi</taxon>
        <taxon>Dikarya</taxon>
        <taxon>Ascomycota</taxon>
        <taxon>Pezizomycotina</taxon>
        <taxon>Sordariomycetes</taxon>
        <taxon>Xylariomycetidae</taxon>
        <taxon>Xylariales</taxon>
        <taxon>Xylariaceae</taxon>
        <taxon>Xylaria</taxon>
    </lineage>
</organism>
<sequence>MVDFSQPQQQALHGQLILRFKKQLNDLLILDWLTCSNLPFTVVDNPRWRRQQLYNNPSIDEKTLPHSKTITRLLLSEYQRAVPLVKAFLRTARGLIHLTFDGWTSRKLTSFIGIHAHFVDKDFKRWTILLGLPALSKRHTRSDVADEVLAIIRFFGIEDIVGYCTLDNESKNRSAMIKIGRQLGFDGEERQIRCAPHALQLVVRALLYGEGCKRLPLDQVLANWGQGSFANEDEENDTLDRAFREVILDLEDDLSQQDIASELEDMDDGDLSDFDCVSNSSESIEEEESHISHSQVDTTLQDFDSSAPDIVNTETMAKYQKNGPFGKLHNQGNCFRSSSQLVGALHAAQKEINPLVNTKEWVHNNATRWQSDEAMAARALLLQPAIKRLQQNLQDQWELSGSKEKEKPPLLEFRLGPQDWRVVEAIQNILAPFKYASKKLQGNGPAGALDQYFPQMELLLLHLESCALGDCYLERENPTDPTGHPLQENVRLFANLGDQERRFVKAYIKVGLWKLQRFYDKLTNLAYAAAVIFNPSIKMTGLQGIFDAEPQR</sequence>
<dbReference type="Proteomes" id="UP001148614">
    <property type="component" value="Unassembled WGS sequence"/>
</dbReference>
<evidence type="ECO:0000256" key="2">
    <source>
        <dbReference type="ARBA" id="ARBA00022723"/>
    </source>
</evidence>
<evidence type="ECO:0000256" key="5">
    <source>
        <dbReference type="ARBA" id="ARBA00023242"/>
    </source>
</evidence>
<evidence type="ECO:0000256" key="1">
    <source>
        <dbReference type="ARBA" id="ARBA00004123"/>
    </source>
</evidence>
<dbReference type="InterPro" id="IPR052035">
    <property type="entry name" value="ZnF_BED_domain_contain"/>
</dbReference>
<comment type="caution">
    <text evidence="6">The sequence shown here is derived from an EMBL/GenBank/DDBJ whole genome shotgun (WGS) entry which is preliminary data.</text>
</comment>
<evidence type="ECO:0000313" key="7">
    <source>
        <dbReference type="Proteomes" id="UP001148614"/>
    </source>
</evidence>
<name>A0A9W8NGD7_9PEZI</name>